<reference evidence="1 2" key="1">
    <citation type="submission" date="2018-03" db="EMBL/GenBank/DDBJ databases">
        <title>Aeromonas veronii whole genome sequencing and analysis.</title>
        <authorList>
            <person name="Xie H."/>
            <person name="Liu T."/>
            <person name="Wang K."/>
        </authorList>
    </citation>
    <scope>NUCLEOTIDE SEQUENCE [LARGE SCALE GENOMIC DNA]</scope>
    <source>
        <strain evidence="1 2">XH.VA.1</strain>
    </source>
</reference>
<protein>
    <submittedName>
        <fullName evidence="1">Uncharacterized protein</fullName>
    </submittedName>
</protein>
<dbReference type="AlphaFoldDB" id="A0A2T4MWS1"/>
<name>A0A2T4MWS1_AERVE</name>
<dbReference type="Proteomes" id="UP000241986">
    <property type="component" value="Unassembled WGS sequence"/>
</dbReference>
<dbReference type="EMBL" id="PZKL01000045">
    <property type="protein sequence ID" value="PTH78995.1"/>
    <property type="molecule type" value="Genomic_DNA"/>
</dbReference>
<comment type="caution">
    <text evidence="1">The sequence shown here is derived from an EMBL/GenBank/DDBJ whole genome shotgun (WGS) entry which is preliminary data.</text>
</comment>
<accession>A0A2T4MWS1</accession>
<gene>
    <name evidence="1" type="ORF">DAA48_21390</name>
</gene>
<proteinExistence type="predicted"/>
<evidence type="ECO:0000313" key="2">
    <source>
        <dbReference type="Proteomes" id="UP000241986"/>
    </source>
</evidence>
<evidence type="ECO:0000313" key="1">
    <source>
        <dbReference type="EMBL" id="PTH78995.1"/>
    </source>
</evidence>
<organism evidence="1 2">
    <name type="scientific">Aeromonas veronii</name>
    <dbReference type="NCBI Taxonomy" id="654"/>
    <lineage>
        <taxon>Bacteria</taxon>
        <taxon>Pseudomonadati</taxon>
        <taxon>Pseudomonadota</taxon>
        <taxon>Gammaproteobacteria</taxon>
        <taxon>Aeromonadales</taxon>
        <taxon>Aeromonadaceae</taxon>
        <taxon>Aeromonas</taxon>
    </lineage>
</organism>
<dbReference type="RefSeq" id="WP_107684620.1">
    <property type="nucleotide sequence ID" value="NZ_PZKL01000045.1"/>
</dbReference>
<sequence>MAMTKKEQIAYEAALTSAALRHTASVPTDLEASQEVPFIAGYHVSMGSIFSYGVKEACSSTIGHSVGSKEKTTSQRAIPLHSTEEMALRELRFRMEQEFAKHLRKVDLMIEQAQAKLAE</sequence>